<dbReference type="RefSeq" id="WP_094376260.1">
    <property type="nucleotide sequence ID" value="NZ_NOKA02000033.1"/>
</dbReference>
<protein>
    <submittedName>
        <fullName evidence="2 3">Rrf2 family transcriptional regulator</fullName>
    </submittedName>
</protein>
<dbReference type="OrthoDB" id="9808360at2"/>
<dbReference type="GO" id="GO:0003677">
    <property type="term" value="F:DNA binding"/>
    <property type="evidence" value="ECO:0007669"/>
    <property type="project" value="UniProtKB-KW"/>
</dbReference>
<dbReference type="GO" id="GO:0003700">
    <property type="term" value="F:DNA-binding transcription factor activity"/>
    <property type="evidence" value="ECO:0007669"/>
    <property type="project" value="TreeGrafter"/>
</dbReference>
<keyword evidence="4" id="KW-1185">Reference proteome</keyword>
<dbReference type="InterPro" id="IPR000944">
    <property type="entry name" value="Tscrpt_reg_Rrf2"/>
</dbReference>
<evidence type="ECO:0000313" key="2">
    <source>
        <dbReference type="EMBL" id="PXV96059.1"/>
    </source>
</evidence>
<dbReference type="Gene3D" id="1.10.10.10">
    <property type="entry name" value="Winged helix-like DNA-binding domain superfamily/Winged helix DNA-binding domain"/>
    <property type="match status" value="1"/>
</dbReference>
<evidence type="ECO:0000313" key="5">
    <source>
        <dbReference type="Proteomes" id="UP000247523"/>
    </source>
</evidence>
<keyword evidence="1" id="KW-0238">DNA-binding</keyword>
<proteinExistence type="predicted"/>
<organism evidence="3 4">
    <name type="scientific">Lachnotalea glycerini</name>
    <dbReference type="NCBI Taxonomy" id="1763509"/>
    <lineage>
        <taxon>Bacteria</taxon>
        <taxon>Bacillati</taxon>
        <taxon>Bacillota</taxon>
        <taxon>Clostridia</taxon>
        <taxon>Lachnospirales</taxon>
        <taxon>Lachnospiraceae</taxon>
        <taxon>Lachnotalea</taxon>
    </lineage>
</organism>
<dbReference type="InterPro" id="IPR036390">
    <property type="entry name" value="WH_DNA-bd_sf"/>
</dbReference>
<accession>A0A255INK2</accession>
<dbReference type="Pfam" id="PF02082">
    <property type="entry name" value="Rrf2"/>
    <property type="match status" value="1"/>
</dbReference>
<sequence length="143" mass="16028">MKISTKGRYAIRVMIDLAEHNNGQFITLMDIAQRQEISEKYLEAIVSILSKNNLLVSLRGKGGGYKLAKTPDQYTIKTILMLTEGPLAPVSCLANKPNGCLRATECKTLKMWEGLEQVINDYLENITVADLLDARNDSDYYVI</sequence>
<reference evidence="3 4" key="1">
    <citation type="journal article" date="2017" name="Genome Announc.">
        <title>Draft Genome Sequence of a Sporulating and Motile Strain of Lachnotalea glycerini Isolated from Water in Quebec City, Canada.</title>
        <authorList>
            <person name="Maheux A.F."/>
            <person name="Boudreau D.K."/>
            <person name="Berube E."/>
            <person name="Boissinot M."/>
            <person name="Raymond F."/>
            <person name="Brodeur S."/>
            <person name="Corbeil J."/>
            <person name="Isabel S."/>
            <person name="Omar R.F."/>
            <person name="Bergeron M.G."/>
        </authorList>
    </citation>
    <scope>NUCLEOTIDE SEQUENCE [LARGE SCALE GENOMIC DNA]</scope>
    <source>
        <strain evidence="3 4">CCRI-19302</strain>
    </source>
</reference>
<dbReference type="NCBIfam" id="TIGR00738">
    <property type="entry name" value="rrf2_super"/>
    <property type="match status" value="1"/>
</dbReference>
<dbReference type="SUPFAM" id="SSF46785">
    <property type="entry name" value="Winged helix' DNA-binding domain"/>
    <property type="match status" value="1"/>
</dbReference>
<evidence type="ECO:0000313" key="4">
    <source>
        <dbReference type="Proteomes" id="UP000216411"/>
    </source>
</evidence>
<reference evidence="2 5" key="2">
    <citation type="submission" date="2018-05" db="EMBL/GenBank/DDBJ databases">
        <title>Genomic Encyclopedia of Type Strains, Phase IV (KMG-IV): sequencing the most valuable type-strain genomes for metagenomic binning, comparative biology and taxonomic classification.</title>
        <authorList>
            <person name="Goeker M."/>
        </authorList>
    </citation>
    <scope>NUCLEOTIDE SEQUENCE [LARGE SCALE GENOMIC DNA]</scope>
    <source>
        <strain evidence="2 5">DSM 28816</strain>
    </source>
</reference>
<evidence type="ECO:0000313" key="3">
    <source>
        <dbReference type="EMBL" id="RDY30592.1"/>
    </source>
</evidence>
<gene>
    <name evidence="2" type="ORF">C8E03_101692</name>
    <name evidence="3" type="ORF">CG710_014030</name>
</gene>
<dbReference type="EMBL" id="NOKA02000033">
    <property type="protein sequence ID" value="RDY30592.1"/>
    <property type="molecule type" value="Genomic_DNA"/>
</dbReference>
<dbReference type="PANTHER" id="PTHR33221">
    <property type="entry name" value="WINGED HELIX-TURN-HELIX TRANSCRIPTIONAL REGULATOR, RRF2 FAMILY"/>
    <property type="match status" value="1"/>
</dbReference>
<evidence type="ECO:0000256" key="1">
    <source>
        <dbReference type="ARBA" id="ARBA00023125"/>
    </source>
</evidence>
<dbReference type="InterPro" id="IPR036388">
    <property type="entry name" value="WH-like_DNA-bd_sf"/>
</dbReference>
<dbReference type="Proteomes" id="UP000216411">
    <property type="component" value="Unassembled WGS sequence"/>
</dbReference>
<reference evidence="3" key="3">
    <citation type="submission" date="2018-07" db="EMBL/GenBank/DDBJ databases">
        <authorList>
            <person name="Quirk P.G."/>
            <person name="Krulwich T.A."/>
        </authorList>
    </citation>
    <scope>NUCLEOTIDE SEQUENCE</scope>
    <source>
        <strain evidence="3">CCRI-19302</strain>
    </source>
</reference>
<dbReference type="AlphaFoldDB" id="A0A255INK2"/>
<dbReference type="GO" id="GO:0005829">
    <property type="term" value="C:cytosol"/>
    <property type="evidence" value="ECO:0007669"/>
    <property type="project" value="TreeGrafter"/>
</dbReference>
<dbReference type="PANTHER" id="PTHR33221:SF5">
    <property type="entry name" value="HTH-TYPE TRANSCRIPTIONAL REGULATOR ISCR"/>
    <property type="match status" value="1"/>
</dbReference>
<name>A0A255INK2_9FIRM</name>
<dbReference type="EMBL" id="QICS01000001">
    <property type="protein sequence ID" value="PXV96059.1"/>
    <property type="molecule type" value="Genomic_DNA"/>
</dbReference>
<dbReference type="PROSITE" id="PS51197">
    <property type="entry name" value="HTH_RRF2_2"/>
    <property type="match status" value="1"/>
</dbReference>
<dbReference type="Proteomes" id="UP000247523">
    <property type="component" value="Unassembled WGS sequence"/>
</dbReference>
<comment type="caution">
    <text evidence="3">The sequence shown here is derived from an EMBL/GenBank/DDBJ whole genome shotgun (WGS) entry which is preliminary data.</text>
</comment>